<evidence type="ECO:0000313" key="2">
    <source>
        <dbReference type="Proteomes" id="UP000287166"/>
    </source>
</evidence>
<comment type="caution">
    <text evidence="1">The sequence shown here is derived from an EMBL/GenBank/DDBJ whole genome shotgun (WGS) entry which is preliminary data.</text>
</comment>
<proteinExistence type="predicted"/>
<dbReference type="RefSeq" id="XP_027609858.1">
    <property type="nucleotide sequence ID" value="XM_027754057.1"/>
</dbReference>
<dbReference type="Proteomes" id="UP000287166">
    <property type="component" value="Unassembled WGS sequence"/>
</dbReference>
<accession>A0A401G9V1</accession>
<organism evidence="1 2">
    <name type="scientific">Sparassis crispa</name>
    <dbReference type="NCBI Taxonomy" id="139825"/>
    <lineage>
        <taxon>Eukaryota</taxon>
        <taxon>Fungi</taxon>
        <taxon>Dikarya</taxon>
        <taxon>Basidiomycota</taxon>
        <taxon>Agaricomycotina</taxon>
        <taxon>Agaricomycetes</taxon>
        <taxon>Polyporales</taxon>
        <taxon>Sparassidaceae</taxon>
        <taxon>Sparassis</taxon>
    </lineage>
</organism>
<dbReference type="InParanoid" id="A0A401G9V1"/>
<reference evidence="1 2" key="1">
    <citation type="journal article" date="2018" name="Sci. Rep.">
        <title>Genome sequence of the cauliflower mushroom Sparassis crispa (Hanabiratake) and its association with beneficial usage.</title>
        <authorList>
            <person name="Kiyama R."/>
            <person name="Furutani Y."/>
            <person name="Kawaguchi K."/>
            <person name="Nakanishi T."/>
        </authorList>
    </citation>
    <scope>NUCLEOTIDE SEQUENCE [LARGE SCALE GENOMIC DNA]</scope>
</reference>
<gene>
    <name evidence="1" type="ORF">SCP_0201420</name>
</gene>
<dbReference type="GeneID" id="38775862"/>
<dbReference type="AlphaFoldDB" id="A0A401G9V1"/>
<dbReference type="STRING" id="139825.A0A401G9V1"/>
<evidence type="ECO:0000313" key="1">
    <source>
        <dbReference type="EMBL" id="GBE78945.1"/>
    </source>
</evidence>
<keyword evidence="2" id="KW-1185">Reference proteome</keyword>
<sequence length="312" mass="35735">MARILVNPTVAECPDYASATYAVTRAPLINANTTEDEAVQLLKNIWKAGNDADKAAWEQQVNDDATDVADQIRLAEEAEVQRLDTLRQEEELSHKEELKKNKEKYLLIPDRDAPTIAPILPATYAVRKMKKGLYTEMHYYTNKGLDEALSGSSTIDDEAMILLQNPNGTTSWVPAASARDSRGVTEDKDLTWEDFCQAAPRMIRAMEEASWPEDRVAMLAKFWGNLQIHELRSSRDPLDQKTLLVYQAEQRKAWHLAIPSPQGAWNISRINDEIMRKVKERVYWEARNLKDNERDFRRPTDGRIHIWSRCGP</sequence>
<dbReference type="OrthoDB" id="2672960at2759"/>
<dbReference type="EMBL" id="BFAD01000002">
    <property type="protein sequence ID" value="GBE78945.1"/>
    <property type="molecule type" value="Genomic_DNA"/>
</dbReference>
<name>A0A401G9V1_9APHY</name>
<protein>
    <submittedName>
        <fullName evidence="1">Uncharacterized protein</fullName>
    </submittedName>
</protein>